<proteinExistence type="predicted"/>
<dbReference type="Proteomes" id="UP000027238">
    <property type="component" value="Unassembled WGS sequence"/>
</dbReference>
<gene>
    <name evidence="1" type="ORF">CSUB01_11634</name>
</gene>
<keyword evidence="2" id="KW-1185">Reference proteome</keyword>
<dbReference type="EMBL" id="JMSE01000864">
    <property type="protein sequence ID" value="KDN66950.1"/>
    <property type="molecule type" value="Genomic_DNA"/>
</dbReference>
<name>A0A066XLP7_COLSU</name>
<organism evidence="1 2">
    <name type="scientific">Colletotrichum sublineola</name>
    <name type="common">Sorghum anthracnose fungus</name>
    <dbReference type="NCBI Taxonomy" id="1173701"/>
    <lineage>
        <taxon>Eukaryota</taxon>
        <taxon>Fungi</taxon>
        <taxon>Dikarya</taxon>
        <taxon>Ascomycota</taxon>
        <taxon>Pezizomycotina</taxon>
        <taxon>Sordariomycetes</taxon>
        <taxon>Hypocreomycetidae</taxon>
        <taxon>Glomerellales</taxon>
        <taxon>Glomerellaceae</taxon>
        <taxon>Colletotrichum</taxon>
        <taxon>Colletotrichum graminicola species complex</taxon>
    </lineage>
</organism>
<comment type="caution">
    <text evidence="1">The sequence shown here is derived from an EMBL/GenBank/DDBJ whole genome shotgun (WGS) entry which is preliminary data.</text>
</comment>
<evidence type="ECO:0000313" key="2">
    <source>
        <dbReference type="Proteomes" id="UP000027238"/>
    </source>
</evidence>
<evidence type="ECO:0000313" key="1">
    <source>
        <dbReference type="EMBL" id="KDN66950.1"/>
    </source>
</evidence>
<dbReference type="HOGENOM" id="CLU_1786741_0_0_1"/>
<accession>A0A066XLP7</accession>
<sequence>MLFGLAGSDKDMIALVRSSGQWPARAGDTLTTDFTTELGRSGTAERGNHTIHVSFESRGAENTKPTAYFAISGKSGSGSNSGTKWGFNPCRSVFEAERLLVEERSLRAVEQKEAIHSRAIVHRERCVTRAAMVPGLESSAAELSQ</sequence>
<protein>
    <submittedName>
        <fullName evidence="1">Uncharacterized protein</fullName>
    </submittedName>
</protein>
<dbReference type="AlphaFoldDB" id="A0A066XLP7"/>
<reference evidence="2" key="1">
    <citation type="journal article" date="2014" name="Genome Announc.">
        <title>Draft genome sequence of Colletotrichum sublineola, a destructive pathogen of cultivated sorghum.</title>
        <authorList>
            <person name="Baroncelli R."/>
            <person name="Sanz-Martin J.M."/>
            <person name="Rech G.E."/>
            <person name="Sukno S.A."/>
            <person name="Thon M.R."/>
        </authorList>
    </citation>
    <scope>NUCLEOTIDE SEQUENCE [LARGE SCALE GENOMIC DNA]</scope>
    <source>
        <strain evidence="2">TX430BB</strain>
    </source>
</reference>